<proteinExistence type="predicted"/>
<evidence type="ECO:0000313" key="2">
    <source>
        <dbReference type="Proteomes" id="UP001595872"/>
    </source>
</evidence>
<accession>A0ABV9TVN6</accession>
<gene>
    <name evidence="1" type="ORF">ACFPCY_10360</name>
</gene>
<comment type="caution">
    <text evidence="1">The sequence shown here is derived from an EMBL/GenBank/DDBJ whole genome shotgun (WGS) entry which is preliminary data.</text>
</comment>
<organism evidence="1 2">
    <name type="scientific">Actinomadura gamaensis</name>
    <dbReference type="NCBI Taxonomy" id="1763541"/>
    <lineage>
        <taxon>Bacteria</taxon>
        <taxon>Bacillati</taxon>
        <taxon>Actinomycetota</taxon>
        <taxon>Actinomycetes</taxon>
        <taxon>Streptosporangiales</taxon>
        <taxon>Thermomonosporaceae</taxon>
        <taxon>Actinomadura</taxon>
    </lineage>
</organism>
<dbReference type="Proteomes" id="UP001595872">
    <property type="component" value="Unassembled WGS sequence"/>
</dbReference>
<evidence type="ECO:0000313" key="1">
    <source>
        <dbReference type="EMBL" id="MFC4907724.1"/>
    </source>
</evidence>
<dbReference type="EMBL" id="JBHSIT010000002">
    <property type="protein sequence ID" value="MFC4907724.1"/>
    <property type="molecule type" value="Genomic_DNA"/>
</dbReference>
<keyword evidence="2" id="KW-1185">Reference proteome</keyword>
<name>A0ABV9TVN6_9ACTN</name>
<protein>
    <submittedName>
        <fullName evidence="1">Uncharacterized protein</fullName>
    </submittedName>
</protein>
<reference evidence="2" key="1">
    <citation type="journal article" date="2019" name="Int. J. Syst. Evol. Microbiol.">
        <title>The Global Catalogue of Microorganisms (GCM) 10K type strain sequencing project: providing services to taxonomists for standard genome sequencing and annotation.</title>
        <authorList>
            <consortium name="The Broad Institute Genomics Platform"/>
            <consortium name="The Broad Institute Genome Sequencing Center for Infectious Disease"/>
            <person name="Wu L."/>
            <person name="Ma J."/>
        </authorList>
    </citation>
    <scope>NUCLEOTIDE SEQUENCE [LARGE SCALE GENOMIC DNA]</scope>
    <source>
        <strain evidence="2">KLKA75</strain>
    </source>
</reference>
<sequence length="54" mass="6146">MVRSYANVFNTTYPVEGKAFANVMFTPGQLREKLDVLCAQVTRRIDRAARGRRA</sequence>
<dbReference type="RefSeq" id="WP_378253789.1">
    <property type="nucleotide sequence ID" value="NZ_JBHSIT010000002.1"/>
</dbReference>